<proteinExistence type="predicted"/>
<feature type="transmembrane region" description="Helical" evidence="1">
    <location>
        <begin position="272"/>
        <end position="294"/>
    </location>
</feature>
<feature type="transmembrane region" description="Helical" evidence="1">
    <location>
        <begin position="330"/>
        <end position="352"/>
    </location>
</feature>
<feature type="transmembrane region" description="Helical" evidence="1">
    <location>
        <begin position="92"/>
        <end position="111"/>
    </location>
</feature>
<dbReference type="SUPFAM" id="SSF103473">
    <property type="entry name" value="MFS general substrate transporter"/>
    <property type="match status" value="1"/>
</dbReference>
<evidence type="ECO:0000313" key="3">
    <source>
        <dbReference type="Proteomes" id="UP000326354"/>
    </source>
</evidence>
<accession>A0A5S9ILE1</accession>
<keyword evidence="1" id="KW-0812">Transmembrane</keyword>
<dbReference type="OrthoDB" id="182994at2"/>
<name>A0A5S9ILE1_UABAM</name>
<keyword evidence="1" id="KW-1133">Transmembrane helix</keyword>
<feature type="transmembrane region" description="Helical" evidence="1">
    <location>
        <begin position="228"/>
        <end position="252"/>
    </location>
</feature>
<evidence type="ECO:0000313" key="2">
    <source>
        <dbReference type="EMBL" id="BBM83864.1"/>
    </source>
</evidence>
<sequence>MKIIKKINQNVTTRLENSSVFVFCAYAIIAAFMTYFCMYGFRKPYTAAKFTDLSIWGIDFKIALIISQLIGYALSKCLGVKIVSEMKANYRAWGLVLMITWAEAALFLFAVVDNPTIRVVALFLNGIPLGMVWGLVFSYLEGRQTSELLGAGLSCSYIIASGAVKTVGALWLENGVSQYWMPFVTGLCFFPVFILSLWALSLMPAPSAEDERQRTKRAPMNSKERREFIKMFFPGLLFLTILYFFLTAYRGVRDDFAAEIWSGLGYGAEPLIFTQAELPIPFVVMIFLALLYLVKNNRIGLFVTHYIMLAGTLLIGISTLLYDFQVINGAVWMILVGLGLYLAYVPYGCVLFDRLIAAFGVTATAVFMIYVTDAVGYIGTIAINLYKNFSYNEMSMLSFFRYFSYITSVLCSACFIASLVYFMYFAKDRHKKE</sequence>
<feature type="transmembrane region" description="Helical" evidence="1">
    <location>
        <begin position="183"/>
        <end position="207"/>
    </location>
</feature>
<feature type="transmembrane region" description="Helical" evidence="1">
    <location>
        <begin position="20"/>
        <end position="41"/>
    </location>
</feature>
<dbReference type="AlphaFoldDB" id="A0A5S9ILE1"/>
<dbReference type="KEGG" id="uam:UABAM_02219"/>
<evidence type="ECO:0008006" key="4">
    <source>
        <dbReference type="Google" id="ProtNLM"/>
    </source>
</evidence>
<dbReference type="InterPro" id="IPR036259">
    <property type="entry name" value="MFS_trans_sf"/>
</dbReference>
<feature type="transmembrane region" description="Helical" evidence="1">
    <location>
        <begin position="148"/>
        <end position="171"/>
    </location>
</feature>
<gene>
    <name evidence="2" type="ORF">UABAM_02219</name>
</gene>
<keyword evidence="3" id="KW-1185">Reference proteome</keyword>
<dbReference type="RefSeq" id="WP_151968047.1">
    <property type="nucleotide sequence ID" value="NZ_AP019860.1"/>
</dbReference>
<feature type="transmembrane region" description="Helical" evidence="1">
    <location>
        <begin position="403"/>
        <end position="426"/>
    </location>
</feature>
<evidence type="ECO:0000256" key="1">
    <source>
        <dbReference type="SAM" id="Phobius"/>
    </source>
</evidence>
<dbReference type="EMBL" id="AP019860">
    <property type="protein sequence ID" value="BBM83864.1"/>
    <property type="molecule type" value="Genomic_DNA"/>
</dbReference>
<protein>
    <recommendedName>
        <fullName evidence="4">MFS transporter</fullName>
    </recommendedName>
</protein>
<feature type="transmembrane region" description="Helical" evidence="1">
    <location>
        <begin position="359"/>
        <end position="383"/>
    </location>
</feature>
<reference evidence="2 3" key="1">
    <citation type="submission" date="2019-08" db="EMBL/GenBank/DDBJ databases">
        <title>Complete genome sequence of Candidatus Uab amorphum.</title>
        <authorList>
            <person name="Shiratori T."/>
            <person name="Suzuki S."/>
            <person name="Kakizawa Y."/>
            <person name="Ishida K."/>
        </authorList>
    </citation>
    <scope>NUCLEOTIDE SEQUENCE [LARGE SCALE GENOMIC DNA]</scope>
    <source>
        <strain evidence="2 3">SRT547</strain>
    </source>
</reference>
<feature type="transmembrane region" description="Helical" evidence="1">
    <location>
        <begin position="306"/>
        <end position="324"/>
    </location>
</feature>
<feature type="transmembrane region" description="Helical" evidence="1">
    <location>
        <begin position="117"/>
        <end position="136"/>
    </location>
</feature>
<dbReference type="Pfam" id="PF18943">
    <property type="entry name" value="DUF5690"/>
    <property type="match status" value="1"/>
</dbReference>
<keyword evidence="1" id="KW-0472">Membrane</keyword>
<organism evidence="2 3">
    <name type="scientific">Uabimicrobium amorphum</name>
    <dbReference type="NCBI Taxonomy" id="2596890"/>
    <lineage>
        <taxon>Bacteria</taxon>
        <taxon>Pseudomonadati</taxon>
        <taxon>Planctomycetota</taxon>
        <taxon>Candidatus Uabimicrobiia</taxon>
        <taxon>Candidatus Uabimicrobiales</taxon>
        <taxon>Candidatus Uabimicrobiaceae</taxon>
        <taxon>Candidatus Uabimicrobium</taxon>
    </lineage>
</organism>
<dbReference type="InterPro" id="IPR043745">
    <property type="entry name" value="DUF5690"/>
</dbReference>
<dbReference type="Proteomes" id="UP000326354">
    <property type="component" value="Chromosome"/>
</dbReference>